<feature type="compositionally biased region" description="Basic and acidic residues" evidence="10">
    <location>
        <begin position="69"/>
        <end position="81"/>
    </location>
</feature>
<proteinExistence type="inferred from homology"/>
<keyword evidence="7 9" id="KW-0811">Translocation</keyword>
<evidence type="ECO:0000256" key="4">
    <source>
        <dbReference type="ARBA" id="ARBA00022692"/>
    </source>
</evidence>
<keyword evidence="3 9" id="KW-1003">Cell membrane</keyword>
<gene>
    <name evidence="9" type="primary">tatA</name>
    <name evidence="11" type="ORF">F4Y08_04950</name>
</gene>
<evidence type="ECO:0000256" key="9">
    <source>
        <dbReference type="HAMAP-Rule" id="MF_00236"/>
    </source>
</evidence>
<evidence type="ECO:0000256" key="8">
    <source>
        <dbReference type="ARBA" id="ARBA00023136"/>
    </source>
</evidence>
<dbReference type="PANTHER" id="PTHR42982:SF1">
    <property type="entry name" value="SEC-INDEPENDENT PROTEIN TRANSLOCASE PROTEIN TATA"/>
    <property type="match status" value="1"/>
</dbReference>
<dbReference type="InterPro" id="IPR006312">
    <property type="entry name" value="TatA/E"/>
</dbReference>
<dbReference type="Pfam" id="PF02416">
    <property type="entry name" value="TatA_B_E"/>
    <property type="match status" value="1"/>
</dbReference>
<dbReference type="PANTHER" id="PTHR42982">
    <property type="entry name" value="SEC-INDEPENDENT PROTEIN TRANSLOCASE PROTEIN TATA"/>
    <property type="match status" value="1"/>
</dbReference>
<evidence type="ECO:0000256" key="3">
    <source>
        <dbReference type="ARBA" id="ARBA00022475"/>
    </source>
</evidence>
<keyword evidence="4 9" id="KW-0812">Transmembrane</keyword>
<reference evidence="11" key="1">
    <citation type="submission" date="2019-09" db="EMBL/GenBank/DDBJ databases">
        <title>Characterisation of the sponge microbiome using genome-centric metagenomics.</title>
        <authorList>
            <person name="Engelberts J.P."/>
            <person name="Robbins S.J."/>
            <person name="De Goeij J.M."/>
            <person name="Aranda M."/>
            <person name="Bell S.C."/>
            <person name="Webster N.S."/>
        </authorList>
    </citation>
    <scope>NUCLEOTIDE SEQUENCE</scope>
    <source>
        <strain evidence="11">SB0662_bin_9</strain>
    </source>
</reference>
<evidence type="ECO:0000256" key="2">
    <source>
        <dbReference type="ARBA" id="ARBA00022448"/>
    </source>
</evidence>
<feature type="transmembrane region" description="Helical" evidence="9">
    <location>
        <begin position="6"/>
        <end position="25"/>
    </location>
</feature>
<evidence type="ECO:0000256" key="5">
    <source>
        <dbReference type="ARBA" id="ARBA00022927"/>
    </source>
</evidence>
<keyword evidence="5 9" id="KW-0653">Protein transport</keyword>
<dbReference type="AlphaFoldDB" id="A0A6B1DS85"/>
<dbReference type="Gene3D" id="1.20.5.3310">
    <property type="match status" value="1"/>
</dbReference>
<keyword evidence="2 9" id="KW-0813">Transport</keyword>
<organism evidence="11">
    <name type="scientific">Caldilineaceae bacterium SB0662_bin_9</name>
    <dbReference type="NCBI Taxonomy" id="2605258"/>
    <lineage>
        <taxon>Bacteria</taxon>
        <taxon>Bacillati</taxon>
        <taxon>Chloroflexota</taxon>
        <taxon>Caldilineae</taxon>
        <taxon>Caldilineales</taxon>
        <taxon>Caldilineaceae</taxon>
    </lineage>
</organism>
<feature type="region of interest" description="Disordered" evidence="10">
    <location>
        <begin position="44"/>
        <end position="81"/>
    </location>
</feature>
<evidence type="ECO:0000256" key="1">
    <source>
        <dbReference type="ARBA" id="ARBA00004162"/>
    </source>
</evidence>
<dbReference type="InterPro" id="IPR003369">
    <property type="entry name" value="TatA/B/E"/>
</dbReference>
<comment type="subunit">
    <text evidence="9">Forms a complex with TatC.</text>
</comment>
<dbReference type="EMBL" id="VXPY01000031">
    <property type="protein sequence ID" value="MYD89675.1"/>
    <property type="molecule type" value="Genomic_DNA"/>
</dbReference>
<comment type="similarity">
    <text evidence="9">Belongs to the TatA/E family.</text>
</comment>
<protein>
    <recommendedName>
        <fullName evidence="9">Sec-independent protein translocase protein TatA</fullName>
    </recommendedName>
</protein>
<comment type="function">
    <text evidence="9">Part of the twin-arginine translocation (Tat) system that transports large folded proteins containing a characteristic twin-arginine motif in their signal peptide across membranes. TatA could form the protein-conducting channel of the Tat system.</text>
</comment>
<evidence type="ECO:0000256" key="6">
    <source>
        <dbReference type="ARBA" id="ARBA00022989"/>
    </source>
</evidence>
<sequence length="81" mass="8821">MPNLGPLELGIILVIVIMIFGVGRLPEVGGAVGKTIREFRRNMGNSDDKKEANLLEDDEDNFEDDVDGEVTREEKASSSSA</sequence>
<evidence type="ECO:0000313" key="11">
    <source>
        <dbReference type="EMBL" id="MYD89675.1"/>
    </source>
</evidence>
<feature type="compositionally biased region" description="Basic and acidic residues" evidence="10">
    <location>
        <begin position="44"/>
        <end position="53"/>
    </location>
</feature>
<dbReference type="GO" id="GO:0033281">
    <property type="term" value="C:TAT protein transport complex"/>
    <property type="evidence" value="ECO:0007669"/>
    <property type="project" value="UniProtKB-UniRule"/>
</dbReference>
<dbReference type="HAMAP" id="MF_00236">
    <property type="entry name" value="TatA_E"/>
    <property type="match status" value="1"/>
</dbReference>
<name>A0A6B1DS85_9CHLR</name>
<evidence type="ECO:0000256" key="7">
    <source>
        <dbReference type="ARBA" id="ARBA00023010"/>
    </source>
</evidence>
<comment type="caution">
    <text evidence="11">The sequence shown here is derived from an EMBL/GenBank/DDBJ whole genome shotgun (WGS) entry which is preliminary data.</text>
</comment>
<feature type="compositionally biased region" description="Acidic residues" evidence="10">
    <location>
        <begin position="54"/>
        <end position="68"/>
    </location>
</feature>
<dbReference type="GO" id="GO:0008320">
    <property type="term" value="F:protein transmembrane transporter activity"/>
    <property type="evidence" value="ECO:0007669"/>
    <property type="project" value="UniProtKB-UniRule"/>
</dbReference>
<dbReference type="GO" id="GO:0043953">
    <property type="term" value="P:protein transport by the Tat complex"/>
    <property type="evidence" value="ECO:0007669"/>
    <property type="project" value="UniProtKB-UniRule"/>
</dbReference>
<comment type="subcellular location">
    <subcellularLocation>
        <location evidence="1 9">Cell membrane</location>
        <topology evidence="1 9">Single-pass membrane protein</topology>
    </subcellularLocation>
</comment>
<accession>A0A6B1DS85</accession>
<evidence type="ECO:0000256" key="10">
    <source>
        <dbReference type="SAM" id="MobiDB-lite"/>
    </source>
</evidence>
<keyword evidence="6 9" id="KW-1133">Transmembrane helix</keyword>
<keyword evidence="8 9" id="KW-0472">Membrane</keyword>